<comment type="caution">
    <text evidence="10">The sequence shown here is derived from an EMBL/GenBank/DDBJ whole genome shotgun (WGS) entry which is preliminary data.</text>
</comment>
<dbReference type="InterPro" id="IPR020103">
    <property type="entry name" value="PsdUridine_synth_cat_dom_sf"/>
</dbReference>
<comment type="similarity">
    <text evidence="1 8">Belongs to the pseudouridine synthase RluA family.</text>
</comment>
<comment type="catalytic activity">
    <reaction evidence="8">
        <text>a uridine in RNA = a pseudouridine in RNA</text>
        <dbReference type="Rhea" id="RHEA:48348"/>
        <dbReference type="Rhea" id="RHEA-COMP:12068"/>
        <dbReference type="Rhea" id="RHEA-COMP:12069"/>
        <dbReference type="ChEBI" id="CHEBI:65314"/>
        <dbReference type="ChEBI" id="CHEBI:65315"/>
    </reaction>
</comment>
<name>A0AAV3U859_9ALTE</name>
<dbReference type="GO" id="GO:0003723">
    <property type="term" value="F:RNA binding"/>
    <property type="evidence" value="ECO:0007669"/>
    <property type="project" value="UniProtKB-KW"/>
</dbReference>
<reference evidence="11" key="1">
    <citation type="journal article" date="2019" name="Int. J. Syst. Evol. Microbiol.">
        <title>The Global Catalogue of Microorganisms (GCM) 10K type strain sequencing project: providing services to taxonomists for standard genome sequencing and annotation.</title>
        <authorList>
            <consortium name="The Broad Institute Genomics Platform"/>
            <consortium name="The Broad Institute Genome Sequencing Center for Infectious Disease"/>
            <person name="Wu L."/>
            <person name="Ma J."/>
        </authorList>
    </citation>
    <scope>NUCLEOTIDE SEQUENCE [LARGE SCALE GENOMIC DNA]</scope>
    <source>
        <strain evidence="11">JCM 19134</strain>
    </source>
</reference>
<dbReference type="GO" id="GO:0160140">
    <property type="term" value="F:23S rRNA pseudouridine(1911/1915/1917) synthase activity"/>
    <property type="evidence" value="ECO:0007669"/>
    <property type="project" value="UniProtKB-EC"/>
</dbReference>
<dbReference type="PANTHER" id="PTHR21600:SF44">
    <property type="entry name" value="RIBOSOMAL LARGE SUBUNIT PSEUDOURIDINE SYNTHASE D"/>
    <property type="match status" value="1"/>
</dbReference>
<dbReference type="InterPro" id="IPR050188">
    <property type="entry name" value="RluA_PseudoU_synthase"/>
</dbReference>
<dbReference type="FunFam" id="3.30.2350.10:FF:000006">
    <property type="entry name" value="Pseudouridine synthase"/>
    <property type="match status" value="1"/>
</dbReference>
<sequence length="321" mass="35404">MSNQITADAIVPTQLRGQRVDQIAAQLFPDYSRSQLQQWIKGGQLTVNQQSVKTKDKLIGGERLALLAEVTPQGDWQAEAMPLDIVYEDEHILVVNKPSGLVVHPAAGNYTGTLLNALLAHDKSLANLPRAGIVHRLDKDTTGLMVVAKTLPAVNDLVAQLQSRSVSREYEAVVIGTPTGGGSVDEPIGRHPTQRTKMAVVHTGKPALTHYRVVERFGQHTHVRVKLATGRTHQIRVHMAHIRYPLVGDTTYAGRFKIPPQCSDTLIEHLRAFPRQALHAQQLGLVHPARGEDMQWQAPIPADFDGLLQVLRQEPSPEEPF</sequence>
<evidence type="ECO:0000256" key="8">
    <source>
        <dbReference type="RuleBase" id="RU362028"/>
    </source>
</evidence>
<evidence type="ECO:0000256" key="6">
    <source>
        <dbReference type="PIRSR" id="PIRSR606225-1"/>
    </source>
</evidence>
<dbReference type="PROSITE" id="PS01129">
    <property type="entry name" value="PSI_RLU"/>
    <property type="match status" value="1"/>
</dbReference>
<dbReference type="InterPro" id="IPR006145">
    <property type="entry name" value="PsdUridine_synth_RsuA/RluA"/>
</dbReference>
<organism evidence="10 11">
    <name type="scientific">Halioxenophilus aromaticivorans</name>
    <dbReference type="NCBI Taxonomy" id="1306992"/>
    <lineage>
        <taxon>Bacteria</taxon>
        <taxon>Pseudomonadati</taxon>
        <taxon>Pseudomonadota</taxon>
        <taxon>Gammaproteobacteria</taxon>
        <taxon>Alteromonadales</taxon>
        <taxon>Alteromonadaceae</taxon>
        <taxon>Halioxenophilus</taxon>
    </lineage>
</organism>
<dbReference type="GO" id="GO:0000455">
    <property type="term" value="P:enzyme-directed rRNA pseudouridine synthesis"/>
    <property type="evidence" value="ECO:0007669"/>
    <property type="project" value="TreeGrafter"/>
</dbReference>
<dbReference type="NCBIfam" id="NF008385">
    <property type="entry name" value="PRK11180.1"/>
    <property type="match status" value="1"/>
</dbReference>
<evidence type="ECO:0000313" key="10">
    <source>
        <dbReference type="EMBL" id="GAA4956853.1"/>
    </source>
</evidence>
<feature type="domain" description="RNA-binding S4" evidence="9">
    <location>
        <begin position="18"/>
        <end position="77"/>
    </location>
</feature>
<keyword evidence="11" id="KW-1185">Reference proteome</keyword>
<dbReference type="NCBIfam" id="TIGR00005">
    <property type="entry name" value="rluA_subfam"/>
    <property type="match status" value="1"/>
</dbReference>
<dbReference type="Proteomes" id="UP001409585">
    <property type="component" value="Unassembled WGS sequence"/>
</dbReference>
<comment type="catalytic activity">
    <reaction evidence="4">
        <text>uridine(1911/1915/1917) in 23S rRNA = pseudouridine(1911/1915/1917) in 23S rRNA</text>
        <dbReference type="Rhea" id="RHEA:42524"/>
        <dbReference type="Rhea" id="RHEA-COMP:10097"/>
        <dbReference type="Rhea" id="RHEA-COMP:10098"/>
        <dbReference type="ChEBI" id="CHEBI:65314"/>
        <dbReference type="ChEBI" id="CHEBI:65315"/>
        <dbReference type="EC" id="5.4.99.23"/>
    </reaction>
</comment>
<dbReference type="Pfam" id="PF01479">
    <property type="entry name" value="S4"/>
    <property type="match status" value="1"/>
</dbReference>
<keyword evidence="3 8" id="KW-0413">Isomerase</keyword>
<dbReference type="SMART" id="SM00363">
    <property type="entry name" value="S4"/>
    <property type="match status" value="1"/>
</dbReference>
<dbReference type="Pfam" id="PF00849">
    <property type="entry name" value="PseudoU_synth_2"/>
    <property type="match status" value="1"/>
</dbReference>
<dbReference type="EC" id="5.4.99.-" evidence="8"/>
<dbReference type="CDD" id="cd02869">
    <property type="entry name" value="PseudoU_synth_RluA_like"/>
    <property type="match status" value="1"/>
</dbReference>
<protein>
    <recommendedName>
        <fullName evidence="8">Pseudouridine synthase</fullName>
        <ecNumber evidence="8">5.4.99.-</ecNumber>
    </recommendedName>
</protein>
<dbReference type="RefSeq" id="WP_345426882.1">
    <property type="nucleotide sequence ID" value="NZ_AP031496.1"/>
</dbReference>
<evidence type="ECO:0000256" key="2">
    <source>
        <dbReference type="ARBA" id="ARBA00022884"/>
    </source>
</evidence>
<comment type="function">
    <text evidence="5">Responsible for synthesis of pseudouridine from uracil at positions 1911, 1915 and 1917 in 23S ribosomal RNA.</text>
</comment>
<dbReference type="Gene3D" id="3.10.290.10">
    <property type="entry name" value="RNA-binding S4 domain"/>
    <property type="match status" value="1"/>
</dbReference>
<dbReference type="SUPFAM" id="SSF55174">
    <property type="entry name" value="Alpha-L RNA-binding motif"/>
    <property type="match status" value="1"/>
</dbReference>
<evidence type="ECO:0000256" key="4">
    <source>
        <dbReference type="ARBA" id="ARBA00036882"/>
    </source>
</evidence>
<evidence type="ECO:0000256" key="1">
    <source>
        <dbReference type="ARBA" id="ARBA00010876"/>
    </source>
</evidence>
<dbReference type="InterPro" id="IPR036986">
    <property type="entry name" value="S4_RNA-bd_sf"/>
</dbReference>
<dbReference type="InterPro" id="IPR006225">
    <property type="entry name" value="PsdUridine_synth_RluC/D"/>
</dbReference>
<feature type="active site" evidence="6">
    <location>
        <position position="138"/>
    </location>
</feature>
<dbReference type="PROSITE" id="PS50889">
    <property type="entry name" value="S4"/>
    <property type="match status" value="1"/>
</dbReference>
<dbReference type="Gene3D" id="3.30.2350.10">
    <property type="entry name" value="Pseudouridine synthase"/>
    <property type="match status" value="1"/>
</dbReference>
<dbReference type="InterPro" id="IPR002942">
    <property type="entry name" value="S4_RNA-bd"/>
</dbReference>
<evidence type="ECO:0000259" key="9">
    <source>
        <dbReference type="SMART" id="SM00363"/>
    </source>
</evidence>
<dbReference type="InterPro" id="IPR006224">
    <property type="entry name" value="PsdUridine_synth_RluA-like_CS"/>
</dbReference>
<dbReference type="AlphaFoldDB" id="A0AAV3U859"/>
<evidence type="ECO:0000313" key="11">
    <source>
        <dbReference type="Proteomes" id="UP001409585"/>
    </source>
</evidence>
<proteinExistence type="inferred from homology"/>
<gene>
    <name evidence="10" type="primary">rluD</name>
    <name evidence="10" type="ORF">GCM10025791_41500</name>
</gene>
<dbReference type="SUPFAM" id="SSF55120">
    <property type="entry name" value="Pseudouridine synthase"/>
    <property type="match status" value="1"/>
</dbReference>
<evidence type="ECO:0000256" key="3">
    <source>
        <dbReference type="ARBA" id="ARBA00023235"/>
    </source>
</evidence>
<evidence type="ECO:0000256" key="7">
    <source>
        <dbReference type="PROSITE-ProRule" id="PRU00182"/>
    </source>
</evidence>
<dbReference type="PANTHER" id="PTHR21600">
    <property type="entry name" value="MITOCHONDRIAL RNA PSEUDOURIDINE SYNTHASE"/>
    <property type="match status" value="1"/>
</dbReference>
<evidence type="ECO:0000256" key="5">
    <source>
        <dbReference type="ARBA" id="ARBA00056072"/>
    </source>
</evidence>
<dbReference type="CDD" id="cd00165">
    <property type="entry name" value="S4"/>
    <property type="match status" value="1"/>
</dbReference>
<accession>A0AAV3U859</accession>
<keyword evidence="2 7" id="KW-0694">RNA-binding</keyword>
<dbReference type="EMBL" id="BAABLX010000074">
    <property type="protein sequence ID" value="GAA4956853.1"/>
    <property type="molecule type" value="Genomic_DNA"/>
</dbReference>